<accession>A0ABU7S301</accession>
<protein>
    <submittedName>
        <fullName evidence="3">SRPBCC family protein</fullName>
    </submittedName>
</protein>
<evidence type="ECO:0000313" key="3">
    <source>
        <dbReference type="EMBL" id="MEE6263089.1"/>
    </source>
</evidence>
<comment type="caution">
    <text evidence="3">The sequence shown here is derived from an EMBL/GenBank/DDBJ whole genome shotgun (WGS) entry which is preliminary data.</text>
</comment>
<evidence type="ECO:0000259" key="2">
    <source>
        <dbReference type="Pfam" id="PF08327"/>
    </source>
</evidence>
<dbReference type="EMBL" id="JAZGQK010000034">
    <property type="protein sequence ID" value="MEE6263089.1"/>
    <property type="molecule type" value="Genomic_DNA"/>
</dbReference>
<dbReference type="Gene3D" id="3.30.530.20">
    <property type="match status" value="1"/>
</dbReference>
<evidence type="ECO:0000256" key="1">
    <source>
        <dbReference type="ARBA" id="ARBA00006817"/>
    </source>
</evidence>
<dbReference type="InterPro" id="IPR023393">
    <property type="entry name" value="START-like_dom_sf"/>
</dbReference>
<proteinExistence type="inferred from homology"/>
<sequence length="174" mass="19728">MSGAPRPVRVTTPTDRDIVLTRDFDAPRRLVFDALTRPELLRRWFGAQGWQLVVCEVDLRVGGAWRFESRGPAGAWMGHSGVYQVIRPAERLVYTERYDDQSYPGDTMISHRLVENHGGTTLISTIRYATPEGRDRVLRYPMARGVTESYARLDQVLAKSHIHQGNRPGEEPAP</sequence>
<dbReference type="SUPFAM" id="SSF55961">
    <property type="entry name" value="Bet v1-like"/>
    <property type="match status" value="1"/>
</dbReference>
<organism evidence="3 4">
    <name type="scientific">Plantactinospora sonchi</name>
    <dbReference type="NCBI Taxonomy" id="1544735"/>
    <lineage>
        <taxon>Bacteria</taxon>
        <taxon>Bacillati</taxon>
        <taxon>Actinomycetota</taxon>
        <taxon>Actinomycetes</taxon>
        <taxon>Micromonosporales</taxon>
        <taxon>Micromonosporaceae</taxon>
        <taxon>Plantactinospora</taxon>
    </lineage>
</organism>
<gene>
    <name evidence="3" type="ORF">V1633_31880</name>
</gene>
<name>A0ABU7S301_9ACTN</name>
<comment type="similarity">
    <text evidence="1">Belongs to the AHA1 family.</text>
</comment>
<evidence type="ECO:0000313" key="4">
    <source>
        <dbReference type="Proteomes" id="UP001332243"/>
    </source>
</evidence>
<dbReference type="InterPro" id="IPR013538">
    <property type="entry name" value="ASHA1/2-like_C"/>
</dbReference>
<dbReference type="Pfam" id="PF08327">
    <property type="entry name" value="AHSA1"/>
    <property type="match status" value="1"/>
</dbReference>
<dbReference type="CDD" id="cd07826">
    <property type="entry name" value="SRPBCC_CalC_Aha1-like_9"/>
    <property type="match status" value="1"/>
</dbReference>
<dbReference type="Proteomes" id="UP001332243">
    <property type="component" value="Unassembled WGS sequence"/>
</dbReference>
<feature type="domain" description="Activator of Hsp90 ATPase homologue 1/2-like C-terminal" evidence="2">
    <location>
        <begin position="25"/>
        <end position="157"/>
    </location>
</feature>
<dbReference type="RefSeq" id="WP_331218027.1">
    <property type="nucleotide sequence ID" value="NZ_JAZGQK010000034.1"/>
</dbReference>
<reference evidence="3 4" key="1">
    <citation type="submission" date="2024-01" db="EMBL/GenBank/DDBJ databases">
        <title>Genome insights into Plantactinospora sonchi sp. nov.</title>
        <authorList>
            <person name="Wang L."/>
        </authorList>
    </citation>
    <scope>NUCLEOTIDE SEQUENCE [LARGE SCALE GENOMIC DNA]</scope>
    <source>
        <strain evidence="3 4">NEAU-QY2</strain>
    </source>
</reference>
<keyword evidence="4" id="KW-1185">Reference proteome</keyword>